<dbReference type="Gene3D" id="3.40.50.970">
    <property type="match status" value="2"/>
</dbReference>
<evidence type="ECO:0000256" key="10">
    <source>
        <dbReference type="ARBA" id="ARBA00055605"/>
    </source>
</evidence>
<dbReference type="GO" id="GO:0008661">
    <property type="term" value="F:1-deoxy-D-xylulose-5-phosphate synthase activity"/>
    <property type="evidence" value="ECO:0007669"/>
    <property type="project" value="UniProtKB-UniRule"/>
</dbReference>
<reference evidence="13 14" key="1">
    <citation type="submission" date="2009-01" db="EMBL/GenBank/DDBJ databases">
        <title>Complete sequence of Clostridium cellulolyticum H10.</title>
        <authorList>
            <consortium name="US DOE Joint Genome Institute"/>
            <person name="Lucas S."/>
            <person name="Copeland A."/>
            <person name="Lapidus A."/>
            <person name="Glavina del Rio T."/>
            <person name="Dalin E."/>
            <person name="Tice H."/>
            <person name="Bruce D."/>
            <person name="Goodwin L."/>
            <person name="Pitluck S."/>
            <person name="Chertkov O."/>
            <person name="Saunders E."/>
            <person name="Brettin T."/>
            <person name="Detter J.C."/>
            <person name="Han C."/>
            <person name="Larimer F."/>
            <person name="Land M."/>
            <person name="Hauser L."/>
            <person name="Kyrpides N."/>
            <person name="Ivanova N."/>
            <person name="Zhou J."/>
            <person name="Richardson P."/>
        </authorList>
    </citation>
    <scope>NUCLEOTIDE SEQUENCE [LARGE SCALE GENOMIC DNA]</scope>
    <source>
        <strain evidence="14">ATCC 35319 / DSM 5812 / JCM 6584 / H10</strain>
    </source>
</reference>
<dbReference type="Gene3D" id="3.40.50.920">
    <property type="match status" value="1"/>
</dbReference>
<dbReference type="CDD" id="cd02007">
    <property type="entry name" value="TPP_DXS"/>
    <property type="match status" value="1"/>
</dbReference>
<dbReference type="PANTHER" id="PTHR43322:SF5">
    <property type="entry name" value="1-DEOXY-D-XYLULOSE-5-PHOSPHATE SYNTHASE, CHLOROPLASTIC"/>
    <property type="match status" value="1"/>
</dbReference>
<dbReference type="KEGG" id="cce:Ccel_1900"/>
<dbReference type="NCBIfam" id="NF003933">
    <property type="entry name" value="PRK05444.2-2"/>
    <property type="match status" value="1"/>
</dbReference>
<feature type="domain" description="Transketolase-like pyrimidine-binding" evidence="12">
    <location>
        <begin position="314"/>
        <end position="479"/>
    </location>
</feature>
<gene>
    <name evidence="11" type="primary">dxs</name>
    <name evidence="13" type="ordered locus">Ccel_1900</name>
</gene>
<feature type="binding site" evidence="11">
    <location>
        <position position="365"/>
    </location>
    <ligand>
        <name>thiamine diphosphate</name>
        <dbReference type="ChEBI" id="CHEBI:58937"/>
    </ligand>
</feature>
<dbReference type="GO" id="GO:0005829">
    <property type="term" value="C:cytosol"/>
    <property type="evidence" value="ECO:0007669"/>
    <property type="project" value="TreeGrafter"/>
</dbReference>
<dbReference type="Proteomes" id="UP000001349">
    <property type="component" value="Chromosome"/>
</dbReference>
<comment type="subunit">
    <text evidence="3 11">Homodimer.</text>
</comment>
<feature type="binding site" evidence="11">
    <location>
        <position position="285"/>
    </location>
    <ligand>
        <name>thiamine diphosphate</name>
        <dbReference type="ChEBI" id="CHEBI:58937"/>
    </ligand>
</feature>
<dbReference type="PANTHER" id="PTHR43322">
    <property type="entry name" value="1-D-DEOXYXYLULOSE 5-PHOSPHATE SYNTHASE-RELATED"/>
    <property type="match status" value="1"/>
</dbReference>
<organism evidence="13 14">
    <name type="scientific">Ruminiclostridium cellulolyticum (strain ATCC 35319 / DSM 5812 / JCM 6584 / H10)</name>
    <name type="common">Clostridium cellulolyticum</name>
    <dbReference type="NCBI Taxonomy" id="394503"/>
    <lineage>
        <taxon>Bacteria</taxon>
        <taxon>Bacillati</taxon>
        <taxon>Bacillota</taxon>
        <taxon>Clostridia</taxon>
        <taxon>Eubacteriales</taxon>
        <taxon>Oscillospiraceae</taxon>
        <taxon>Ruminiclostridium</taxon>
    </lineage>
</organism>
<keyword evidence="8 11" id="KW-0786">Thiamine pyrophosphate</keyword>
<dbReference type="RefSeq" id="WP_015925353.1">
    <property type="nucleotide sequence ID" value="NC_011898.1"/>
</dbReference>
<sequence length="623" mass="68883">MGYLDSIKFPEDIGKLELEQLKVLAEEIRTFLIYKVSKTGGHLASNLGIVELTLAIHSNFNTNKDRIVWDVGHQSYVHKILTGRKADFDTLRKLGGLAGFPKTCESLHDCFNTGHSSTSISAALGIARARDIKKEDYSVMAVIGDGAMTGGMAYEALNDAGRLASNFIVVLNDNEMSIAQNVGGMSRYLSKLRTDPFYTKTKEDIDNFLDKMPNIGTKTRRAVRKLKSTVKYLITPGMFFEQLGYRYYGPVDGHNLDELNKALQAAKKIKGPVLIHVCTQKGKGYSYAEESPDRFHGIAPFEIETGETYGKRLPDYSEVFGEAVLEAAEKNNRVVAISAAMTKGTGLAKFSTTFPRRFFDVGIAEQHAVTSAAGMAINGIIPVVAIYSSFLQRAYDQLIHDVALQKLHVVIGVDRAGIVGEDGETHQGEFDISFLNHIPDFTIMAPADYYELREMVNYAINIHTGPIAIRYPRGRGKEIIKHEVPLVNGKGAVLKEGQDVCILAVGRMVETAFKVSEKLKEKGINAGVVSARFIKPLDVELITECANKYKNIVTMEENCVIGGFGSRVLDTLNRLDLKARILIKGLPEQFIPQGSREELIKKLKLDADSVTNDIIYMLENTKL</sequence>
<evidence type="ECO:0000256" key="5">
    <source>
        <dbReference type="ARBA" id="ARBA00022723"/>
    </source>
</evidence>
<dbReference type="EC" id="2.2.1.7" evidence="11"/>
<dbReference type="InterPro" id="IPR033248">
    <property type="entry name" value="Transketolase_C"/>
</dbReference>
<dbReference type="InterPro" id="IPR005475">
    <property type="entry name" value="Transketolase-like_Pyr-bd"/>
</dbReference>
<dbReference type="FunFam" id="3.40.50.920:FF:000002">
    <property type="entry name" value="1-deoxy-D-xylulose-5-phosphate synthase"/>
    <property type="match status" value="1"/>
</dbReference>
<evidence type="ECO:0000313" key="13">
    <source>
        <dbReference type="EMBL" id="ACL76248.1"/>
    </source>
</evidence>
<dbReference type="GO" id="GO:0000287">
    <property type="term" value="F:magnesium ion binding"/>
    <property type="evidence" value="ECO:0007669"/>
    <property type="project" value="UniProtKB-UniRule"/>
</dbReference>
<proteinExistence type="inferred from homology"/>
<keyword evidence="14" id="KW-1185">Reference proteome</keyword>
<dbReference type="HAMAP" id="MF_00315">
    <property type="entry name" value="DXP_synth"/>
    <property type="match status" value="1"/>
</dbReference>
<keyword evidence="5 11" id="KW-0479">Metal-binding</keyword>
<dbReference type="SUPFAM" id="SSF52518">
    <property type="entry name" value="Thiamin diphosphate-binding fold (THDP-binding)"/>
    <property type="match status" value="2"/>
</dbReference>
<dbReference type="SMART" id="SM00861">
    <property type="entry name" value="Transket_pyr"/>
    <property type="match status" value="1"/>
</dbReference>
<evidence type="ECO:0000256" key="7">
    <source>
        <dbReference type="ARBA" id="ARBA00022977"/>
    </source>
</evidence>
<evidence type="ECO:0000256" key="6">
    <source>
        <dbReference type="ARBA" id="ARBA00022842"/>
    </source>
</evidence>
<feature type="binding site" evidence="11">
    <location>
        <position position="73"/>
    </location>
    <ligand>
        <name>thiamine diphosphate</name>
        <dbReference type="ChEBI" id="CHEBI:58937"/>
    </ligand>
</feature>
<evidence type="ECO:0000256" key="11">
    <source>
        <dbReference type="HAMAP-Rule" id="MF_00315"/>
    </source>
</evidence>
<dbReference type="InterPro" id="IPR029061">
    <property type="entry name" value="THDP-binding"/>
</dbReference>
<evidence type="ECO:0000313" key="14">
    <source>
        <dbReference type="Proteomes" id="UP000001349"/>
    </source>
</evidence>
<dbReference type="SUPFAM" id="SSF52922">
    <property type="entry name" value="TK C-terminal domain-like"/>
    <property type="match status" value="1"/>
</dbReference>
<feature type="binding site" evidence="11">
    <location>
        <begin position="146"/>
        <end position="147"/>
    </location>
    <ligand>
        <name>thiamine diphosphate</name>
        <dbReference type="ChEBI" id="CHEBI:58937"/>
    </ligand>
</feature>
<dbReference type="InterPro" id="IPR005477">
    <property type="entry name" value="Dxylulose-5-P_synthase"/>
</dbReference>
<dbReference type="NCBIfam" id="TIGR00204">
    <property type="entry name" value="dxs"/>
    <property type="match status" value="1"/>
</dbReference>
<keyword evidence="7 11" id="KW-0784">Thiamine biosynthesis</keyword>
<feature type="binding site" evidence="11">
    <location>
        <position position="174"/>
    </location>
    <ligand>
        <name>thiamine diphosphate</name>
        <dbReference type="ChEBI" id="CHEBI:58937"/>
    </ligand>
</feature>
<evidence type="ECO:0000256" key="9">
    <source>
        <dbReference type="ARBA" id="ARBA00023229"/>
    </source>
</evidence>
<dbReference type="Pfam" id="PF02779">
    <property type="entry name" value="Transket_pyr"/>
    <property type="match status" value="1"/>
</dbReference>
<evidence type="ECO:0000256" key="8">
    <source>
        <dbReference type="ARBA" id="ARBA00023052"/>
    </source>
</evidence>
<evidence type="ECO:0000256" key="1">
    <source>
        <dbReference type="ARBA" id="ARBA00004980"/>
    </source>
</evidence>
<protein>
    <recommendedName>
        <fullName evidence="11">1-deoxy-D-xylulose-5-phosphate synthase</fullName>
        <ecNumber evidence="11">2.2.1.7</ecNumber>
    </recommendedName>
    <alternativeName>
        <fullName evidence="11">1-deoxyxylulose-5-phosphate synthase</fullName>
        <shortName evidence="11">DXP synthase</shortName>
        <shortName evidence="11">DXPS</shortName>
    </alternativeName>
</protein>
<evidence type="ECO:0000256" key="2">
    <source>
        <dbReference type="ARBA" id="ARBA00011081"/>
    </source>
</evidence>
<comment type="similarity">
    <text evidence="2 11">Belongs to the transketolase family. DXPS subfamily.</text>
</comment>
<comment type="pathway">
    <text evidence="1 11">Metabolic intermediate biosynthesis; 1-deoxy-D-xylulose 5-phosphate biosynthesis; 1-deoxy-D-xylulose 5-phosphate from D-glyceraldehyde 3-phosphate and pyruvate: step 1/1.</text>
</comment>
<evidence type="ECO:0000256" key="4">
    <source>
        <dbReference type="ARBA" id="ARBA00022679"/>
    </source>
</evidence>
<keyword evidence="4 11" id="KW-0808">Transferase</keyword>
<dbReference type="Pfam" id="PF02780">
    <property type="entry name" value="Transketolase_C"/>
    <property type="match status" value="1"/>
</dbReference>
<evidence type="ECO:0000256" key="3">
    <source>
        <dbReference type="ARBA" id="ARBA00011738"/>
    </source>
</evidence>
<dbReference type="HOGENOM" id="CLU_009227_1_4_9"/>
<dbReference type="Pfam" id="PF13292">
    <property type="entry name" value="DXP_synthase_N"/>
    <property type="match status" value="1"/>
</dbReference>
<feature type="binding site" evidence="11">
    <location>
        <position position="145"/>
    </location>
    <ligand>
        <name>Mg(2+)</name>
        <dbReference type="ChEBI" id="CHEBI:18420"/>
    </ligand>
</feature>
<comment type="cofactor">
    <cofactor evidence="11">
        <name>thiamine diphosphate</name>
        <dbReference type="ChEBI" id="CHEBI:58937"/>
    </cofactor>
    <text evidence="11">Binds 1 thiamine pyrophosphate per subunit.</text>
</comment>
<dbReference type="GO" id="GO:0009228">
    <property type="term" value="P:thiamine biosynthetic process"/>
    <property type="evidence" value="ECO:0007669"/>
    <property type="project" value="UniProtKB-UniRule"/>
</dbReference>
<dbReference type="EMBL" id="CP001348">
    <property type="protein sequence ID" value="ACL76248.1"/>
    <property type="molecule type" value="Genomic_DNA"/>
</dbReference>
<dbReference type="AlphaFoldDB" id="B8I3A5"/>
<dbReference type="GO" id="GO:0016114">
    <property type="term" value="P:terpenoid biosynthetic process"/>
    <property type="evidence" value="ECO:0007669"/>
    <property type="project" value="UniProtKB-UniRule"/>
</dbReference>
<dbReference type="STRING" id="394503.Ccel_1900"/>
<feature type="binding site" evidence="11">
    <location>
        <position position="174"/>
    </location>
    <ligand>
        <name>Mg(2+)</name>
        <dbReference type="ChEBI" id="CHEBI:18420"/>
    </ligand>
</feature>
<comment type="catalytic activity">
    <reaction evidence="11">
        <text>D-glyceraldehyde 3-phosphate + pyruvate + H(+) = 1-deoxy-D-xylulose 5-phosphate + CO2</text>
        <dbReference type="Rhea" id="RHEA:12605"/>
        <dbReference type="ChEBI" id="CHEBI:15361"/>
        <dbReference type="ChEBI" id="CHEBI:15378"/>
        <dbReference type="ChEBI" id="CHEBI:16526"/>
        <dbReference type="ChEBI" id="CHEBI:57792"/>
        <dbReference type="ChEBI" id="CHEBI:59776"/>
        <dbReference type="EC" id="2.2.1.7"/>
    </reaction>
</comment>
<name>B8I3A5_RUMCH</name>
<dbReference type="eggNOG" id="COG1154">
    <property type="taxonomic scope" value="Bacteria"/>
</dbReference>
<dbReference type="OrthoDB" id="9803371at2"/>
<dbReference type="UniPathway" id="UPA00064">
    <property type="reaction ID" value="UER00091"/>
</dbReference>
<comment type="function">
    <text evidence="10 11">Catalyzes the acyloin condensation reaction between C atoms 2 and 3 of pyruvate and glyceraldehyde 3-phosphate to yield 1-deoxy-D-xylulose-5-phosphate (DXP).</text>
</comment>
<dbReference type="FunFam" id="3.40.50.970:FF:000005">
    <property type="entry name" value="1-deoxy-D-xylulose-5-phosphate synthase"/>
    <property type="match status" value="1"/>
</dbReference>
<dbReference type="CDD" id="cd07033">
    <property type="entry name" value="TPP_PYR_DXS_TK_like"/>
    <property type="match status" value="1"/>
</dbReference>
<evidence type="ECO:0000259" key="12">
    <source>
        <dbReference type="SMART" id="SM00861"/>
    </source>
</evidence>
<dbReference type="GO" id="GO:0030976">
    <property type="term" value="F:thiamine pyrophosphate binding"/>
    <property type="evidence" value="ECO:0007669"/>
    <property type="project" value="UniProtKB-UniRule"/>
</dbReference>
<keyword evidence="9 11" id="KW-0414">Isoprene biosynthesis</keyword>
<accession>B8I3A5</accession>
<feature type="binding site" evidence="11">
    <location>
        <begin position="114"/>
        <end position="116"/>
    </location>
    <ligand>
        <name>thiamine diphosphate</name>
        <dbReference type="ChEBI" id="CHEBI:58937"/>
    </ligand>
</feature>
<keyword evidence="6 11" id="KW-0460">Magnesium</keyword>
<comment type="cofactor">
    <cofactor evidence="11">
        <name>Mg(2+)</name>
        <dbReference type="ChEBI" id="CHEBI:18420"/>
    </cofactor>
    <text evidence="11">Binds 1 Mg(2+) ion per subunit.</text>
</comment>
<dbReference type="GO" id="GO:0019288">
    <property type="term" value="P:isopentenyl diphosphate biosynthetic process, methylerythritol 4-phosphate pathway"/>
    <property type="evidence" value="ECO:0007669"/>
    <property type="project" value="TreeGrafter"/>
</dbReference>
<dbReference type="InterPro" id="IPR009014">
    <property type="entry name" value="Transketo_C/PFOR_II"/>
</dbReference>